<evidence type="ECO:0000313" key="2">
    <source>
        <dbReference type="Proteomes" id="UP000031036"/>
    </source>
</evidence>
<accession>A0A0B2V6K7</accession>
<reference evidence="1 2" key="1">
    <citation type="submission" date="2014-11" db="EMBL/GenBank/DDBJ databases">
        <title>Genetic blueprint of the zoonotic pathogen Toxocara canis.</title>
        <authorList>
            <person name="Zhu X.-Q."/>
            <person name="Korhonen P.K."/>
            <person name="Cai H."/>
            <person name="Young N.D."/>
            <person name="Nejsum P."/>
            <person name="von Samson-Himmelstjerna G."/>
            <person name="Boag P.R."/>
            <person name="Tan P."/>
            <person name="Li Q."/>
            <person name="Min J."/>
            <person name="Yang Y."/>
            <person name="Wang X."/>
            <person name="Fang X."/>
            <person name="Hall R.S."/>
            <person name="Hofmann A."/>
            <person name="Sternberg P.W."/>
            <person name="Jex A.R."/>
            <person name="Gasser R.B."/>
        </authorList>
    </citation>
    <scope>NUCLEOTIDE SEQUENCE [LARGE SCALE GENOMIC DNA]</scope>
    <source>
        <strain evidence="1">PN_DK_2014</strain>
    </source>
</reference>
<protein>
    <submittedName>
        <fullName evidence="1">Uncharacterized protein</fullName>
    </submittedName>
</protein>
<dbReference type="EMBL" id="JPKZ01002481">
    <property type="protein sequence ID" value="KHN76615.1"/>
    <property type="molecule type" value="Genomic_DNA"/>
</dbReference>
<name>A0A0B2V6K7_TOXCA</name>
<comment type="caution">
    <text evidence="1">The sequence shown here is derived from an EMBL/GenBank/DDBJ whole genome shotgun (WGS) entry which is preliminary data.</text>
</comment>
<sequence length="192" mass="20673">MPLAITATLWLEPPCTEQSLGMVTQTNSNLQRTHIQQFVGGEVPRSSSSWPSERISECNSIFDVELLTDNTDETRVTFSTHEIADEKYGRGEGDDFFLGALPAPRPGRSLVFVQNVNDGFRLMQIPLPGSALPSLPSVTSNPASVPLSFPFLPSFPPAVFPLPLTIHHSPLLAGAARAVSLFLPSSGSSESL</sequence>
<organism evidence="1 2">
    <name type="scientific">Toxocara canis</name>
    <name type="common">Canine roundworm</name>
    <dbReference type="NCBI Taxonomy" id="6265"/>
    <lineage>
        <taxon>Eukaryota</taxon>
        <taxon>Metazoa</taxon>
        <taxon>Ecdysozoa</taxon>
        <taxon>Nematoda</taxon>
        <taxon>Chromadorea</taxon>
        <taxon>Rhabditida</taxon>
        <taxon>Spirurina</taxon>
        <taxon>Ascaridomorpha</taxon>
        <taxon>Ascaridoidea</taxon>
        <taxon>Toxocaridae</taxon>
        <taxon>Toxocara</taxon>
    </lineage>
</organism>
<evidence type="ECO:0000313" key="1">
    <source>
        <dbReference type="EMBL" id="KHN76615.1"/>
    </source>
</evidence>
<proteinExistence type="predicted"/>
<gene>
    <name evidence="1" type="ORF">Tcan_00246</name>
</gene>
<dbReference type="AlphaFoldDB" id="A0A0B2V6K7"/>
<keyword evidence="2" id="KW-1185">Reference proteome</keyword>
<dbReference type="Proteomes" id="UP000031036">
    <property type="component" value="Unassembled WGS sequence"/>
</dbReference>